<gene>
    <name evidence="1" type="ORF">MFUM_1023</name>
</gene>
<dbReference type="Proteomes" id="UP001161497">
    <property type="component" value="Chromosome"/>
</dbReference>
<protein>
    <submittedName>
        <fullName evidence="1">Uncharacterized protein</fullName>
    </submittedName>
</protein>
<evidence type="ECO:0000313" key="1">
    <source>
        <dbReference type="EMBL" id="CAI9085394.1"/>
    </source>
</evidence>
<organism evidence="1 2">
    <name type="scientific">Candidatus Methylacidiphilum fumarolicum</name>
    <dbReference type="NCBI Taxonomy" id="591154"/>
    <lineage>
        <taxon>Bacteria</taxon>
        <taxon>Pseudomonadati</taxon>
        <taxon>Verrucomicrobiota</taxon>
        <taxon>Methylacidiphilae</taxon>
        <taxon>Methylacidiphilales</taxon>
        <taxon>Methylacidiphilaceae</taxon>
        <taxon>Methylacidiphilum (ex Ratnadevi et al. 2023)</taxon>
    </lineage>
</organism>
<sequence length="60" mass="6650">MRSFLLGLPTVWATAQLKSRGGGQVWSGRLQDLACRTQWKRGRASGRARKLAIPDLLIPC</sequence>
<accession>A0ABN8XG01</accession>
<keyword evidence="2" id="KW-1185">Reference proteome</keyword>
<name>A0ABN8XG01_9BACT</name>
<proteinExistence type="predicted"/>
<dbReference type="EMBL" id="OX458932">
    <property type="protein sequence ID" value="CAI9085394.1"/>
    <property type="molecule type" value="Genomic_DNA"/>
</dbReference>
<reference evidence="1" key="1">
    <citation type="submission" date="2023-03" db="EMBL/GenBank/DDBJ databases">
        <authorList>
            <person name="Cremers G."/>
            <person name="Picone N."/>
        </authorList>
    </citation>
    <scope>NUCLEOTIDE SEQUENCE</scope>
    <source>
        <strain evidence="1">Sample_alias</strain>
    </source>
</reference>
<evidence type="ECO:0000313" key="2">
    <source>
        <dbReference type="Proteomes" id="UP001161497"/>
    </source>
</evidence>